<dbReference type="Pfam" id="PF07470">
    <property type="entry name" value="Glyco_hydro_88"/>
    <property type="match status" value="1"/>
</dbReference>
<name>A0A2R5EVF4_9BACL</name>
<reference evidence="2 3" key="1">
    <citation type="submission" date="2017-08" db="EMBL/GenBank/DDBJ databases">
        <title>Substantial Increase in Enzyme Production by Combined Drug-Resistance Mutations in Paenibacillus agaridevorans.</title>
        <authorList>
            <person name="Tanaka Y."/>
            <person name="Funane K."/>
            <person name="Hosaka T."/>
            <person name="Shiwa Y."/>
            <person name="Fujita N."/>
            <person name="Miyazaki T."/>
            <person name="Yoshikawa H."/>
            <person name="Murakami K."/>
            <person name="Kasahara K."/>
            <person name="Inaoka T."/>
            <person name="Hiraga Y."/>
            <person name="Ochi K."/>
        </authorList>
    </citation>
    <scope>NUCLEOTIDE SEQUENCE [LARGE SCALE GENOMIC DNA]</scope>
    <source>
        <strain evidence="2 3">T-3040</strain>
    </source>
</reference>
<evidence type="ECO:0008006" key="4">
    <source>
        <dbReference type="Google" id="ProtNLM"/>
    </source>
</evidence>
<comment type="caution">
    <text evidence="2">The sequence shown here is derived from an EMBL/GenBank/DDBJ whole genome shotgun (WGS) entry which is preliminary data.</text>
</comment>
<keyword evidence="3" id="KW-1185">Reference proteome</keyword>
<organism evidence="2 3">
    <name type="scientific">Paenibacillus agaridevorans</name>
    <dbReference type="NCBI Taxonomy" id="171404"/>
    <lineage>
        <taxon>Bacteria</taxon>
        <taxon>Bacillati</taxon>
        <taxon>Bacillota</taxon>
        <taxon>Bacilli</taxon>
        <taxon>Bacillales</taxon>
        <taxon>Paenibacillaceae</taxon>
        <taxon>Paenibacillus</taxon>
    </lineage>
</organism>
<dbReference type="GO" id="GO:0016787">
    <property type="term" value="F:hydrolase activity"/>
    <property type="evidence" value="ECO:0007669"/>
    <property type="project" value="UniProtKB-KW"/>
</dbReference>
<dbReference type="Gene3D" id="1.50.10.10">
    <property type="match status" value="1"/>
</dbReference>
<dbReference type="GO" id="GO:0005975">
    <property type="term" value="P:carbohydrate metabolic process"/>
    <property type="evidence" value="ECO:0007669"/>
    <property type="project" value="InterPro"/>
</dbReference>
<dbReference type="InterPro" id="IPR052043">
    <property type="entry name" value="PolySaccharide_Degr_Enz"/>
</dbReference>
<proteinExistence type="predicted"/>
<evidence type="ECO:0000313" key="2">
    <source>
        <dbReference type="EMBL" id="GBG10537.1"/>
    </source>
</evidence>
<sequence>MSARDWAVRTADSIMRQYPTLSMHPHLSDCWNYESGCLLLAMARLYEVTGSEAYLNYIRSNIDLFVDEEGRIRSYTLEDYNLDQVNQGKVLLFLYRATDSERYLKAALVLLRQLEGQPRTDEGSFWHKKIYPYQLWLDGLYMAGPFLAELSRLLNRPELLDDVARQLLIAERRTRDPRTGLLHHAYDESREQEWAHPEHGRSPHPWLRAIGWYGMAVVDTLDYMPEEHRLRGQLIGTYERLFAAMAKVQDPPSGLWHQVLGQAGRTGNYVESSGSAMVLYAARKALNRGYLSRRYEEAVERGFHGLLRHAASVDGDGNVHVSGVNRVAGLGGEPYRDGSYTYYISEPVVADDAKGVAPFIYACLETALCEVSTVIGEEGSHDNKHR</sequence>
<dbReference type="SUPFAM" id="SSF48208">
    <property type="entry name" value="Six-hairpin glycosidases"/>
    <property type="match status" value="1"/>
</dbReference>
<dbReference type="InterPro" id="IPR008928">
    <property type="entry name" value="6-hairpin_glycosidase_sf"/>
</dbReference>
<accession>A0A2R5EVF4</accession>
<dbReference type="RefSeq" id="WP_258235164.1">
    <property type="nucleotide sequence ID" value="NZ_BDQX01000334.1"/>
</dbReference>
<dbReference type="PANTHER" id="PTHR33886">
    <property type="entry name" value="UNSATURATED RHAMNOGALACTURONAN HYDROLASE (EUROFUNG)"/>
    <property type="match status" value="1"/>
</dbReference>
<keyword evidence="1" id="KW-0378">Hydrolase</keyword>
<gene>
    <name evidence="2" type="ORF">PAT3040_05280</name>
</gene>
<dbReference type="InterPro" id="IPR012341">
    <property type="entry name" value="6hp_glycosidase-like_sf"/>
</dbReference>
<dbReference type="InterPro" id="IPR010905">
    <property type="entry name" value="Glyco_hydro_88"/>
</dbReference>
<evidence type="ECO:0000256" key="1">
    <source>
        <dbReference type="ARBA" id="ARBA00022801"/>
    </source>
</evidence>
<dbReference type="AlphaFoldDB" id="A0A2R5EVF4"/>
<protein>
    <recommendedName>
        <fullName evidence="4">Glycosyl hydrolase family 88</fullName>
    </recommendedName>
</protein>
<dbReference type="PANTHER" id="PTHR33886:SF8">
    <property type="entry name" value="UNSATURATED RHAMNOGALACTURONAN HYDROLASE (EUROFUNG)"/>
    <property type="match status" value="1"/>
</dbReference>
<dbReference type="Proteomes" id="UP000245202">
    <property type="component" value="Unassembled WGS sequence"/>
</dbReference>
<evidence type="ECO:0000313" key="3">
    <source>
        <dbReference type="Proteomes" id="UP000245202"/>
    </source>
</evidence>
<dbReference type="EMBL" id="BDQX01000334">
    <property type="protein sequence ID" value="GBG10537.1"/>
    <property type="molecule type" value="Genomic_DNA"/>
</dbReference>